<protein>
    <submittedName>
        <fullName evidence="1">Uncharacterized protein</fullName>
    </submittedName>
</protein>
<reference evidence="1" key="1">
    <citation type="journal article" date="2014" name="Front. Microbiol.">
        <title>High frequency of phylogenetically diverse reductive dehalogenase-homologous genes in deep subseafloor sedimentary metagenomes.</title>
        <authorList>
            <person name="Kawai M."/>
            <person name="Futagami T."/>
            <person name="Toyoda A."/>
            <person name="Takaki Y."/>
            <person name="Nishi S."/>
            <person name="Hori S."/>
            <person name="Arai W."/>
            <person name="Tsubouchi T."/>
            <person name="Morono Y."/>
            <person name="Uchiyama I."/>
            <person name="Ito T."/>
            <person name="Fujiyama A."/>
            <person name="Inagaki F."/>
            <person name="Takami H."/>
        </authorList>
    </citation>
    <scope>NUCLEOTIDE SEQUENCE</scope>
    <source>
        <strain evidence="1">Expedition CK06-06</strain>
    </source>
</reference>
<comment type="caution">
    <text evidence="1">The sequence shown here is derived from an EMBL/GenBank/DDBJ whole genome shotgun (WGS) entry which is preliminary data.</text>
</comment>
<sequence>YQKNIDILDLTVSQKLCNLKIREEVKKWITMN</sequence>
<feature type="non-terminal residue" evidence="1">
    <location>
        <position position="1"/>
    </location>
</feature>
<evidence type="ECO:0000313" key="1">
    <source>
        <dbReference type="EMBL" id="GAJ04360.1"/>
    </source>
</evidence>
<dbReference type="EMBL" id="BARW01027643">
    <property type="protein sequence ID" value="GAJ04360.1"/>
    <property type="molecule type" value="Genomic_DNA"/>
</dbReference>
<name>X1VDB3_9ZZZZ</name>
<gene>
    <name evidence="1" type="ORF">S12H4_44810</name>
</gene>
<dbReference type="AlphaFoldDB" id="X1VDB3"/>
<organism evidence="1">
    <name type="scientific">marine sediment metagenome</name>
    <dbReference type="NCBI Taxonomy" id="412755"/>
    <lineage>
        <taxon>unclassified sequences</taxon>
        <taxon>metagenomes</taxon>
        <taxon>ecological metagenomes</taxon>
    </lineage>
</organism>
<proteinExistence type="predicted"/>
<accession>X1VDB3</accession>